<reference evidence="4 5" key="1">
    <citation type="journal article" date="2010" name="BMC Genomics">
        <title>Genome analysis and comparative genomics of a Giardia intestinalis assemblage E isolate.</title>
        <authorList>
            <person name="Jerlstrom-Hultqvist J."/>
            <person name="Franzen O."/>
            <person name="Ankarklev J."/>
            <person name="Xu F."/>
            <person name="Nohynkova E."/>
            <person name="Andersson J.O."/>
            <person name="Svard S.G."/>
            <person name="Andersson B."/>
        </authorList>
    </citation>
    <scope>NUCLEOTIDE SEQUENCE [LARGE SCALE GENOMIC DNA]</scope>
    <source>
        <strain evidence="4 5">P15</strain>
    </source>
</reference>
<feature type="transmembrane region" description="Helical" evidence="1">
    <location>
        <begin position="625"/>
        <end position="649"/>
    </location>
</feature>
<protein>
    <submittedName>
        <fullName evidence="4">VSP</fullName>
    </submittedName>
</protein>
<keyword evidence="1" id="KW-0812">Transmembrane</keyword>
<feature type="signal peptide" evidence="2">
    <location>
        <begin position="1"/>
        <end position="17"/>
    </location>
</feature>
<name>E1EWG3_GIAIA</name>
<dbReference type="AlphaFoldDB" id="E1EWG3"/>
<evidence type="ECO:0000256" key="2">
    <source>
        <dbReference type="SAM" id="SignalP"/>
    </source>
</evidence>
<feature type="domain" description="EGF-like" evidence="3">
    <location>
        <begin position="333"/>
        <end position="363"/>
    </location>
</feature>
<gene>
    <name evidence="4" type="ORF">GLP15_2</name>
</gene>
<keyword evidence="1" id="KW-1133">Transmembrane helix</keyword>
<dbReference type="EMBL" id="ACVC01000028">
    <property type="protein sequence ID" value="EFO65462.1"/>
    <property type="molecule type" value="Genomic_DNA"/>
</dbReference>
<dbReference type="InterPro" id="IPR052798">
    <property type="entry name" value="Giardia_VSA"/>
</dbReference>
<dbReference type="SMART" id="SM00181">
    <property type="entry name" value="EGF"/>
    <property type="match status" value="4"/>
</dbReference>
<dbReference type="InterPro" id="IPR005127">
    <property type="entry name" value="Giardia_VSP"/>
</dbReference>
<dbReference type="InterPro" id="IPR009030">
    <property type="entry name" value="Growth_fac_rcpt_cys_sf"/>
</dbReference>
<keyword evidence="1" id="KW-0472">Membrane</keyword>
<dbReference type="VEuPathDB" id="GiardiaDB:GLP15_2"/>
<dbReference type="SUPFAM" id="SSF57184">
    <property type="entry name" value="Growth factor receptor domain"/>
    <property type="match status" value="3"/>
</dbReference>
<dbReference type="SMART" id="SM00261">
    <property type="entry name" value="FU"/>
    <property type="match status" value="6"/>
</dbReference>
<evidence type="ECO:0000256" key="1">
    <source>
        <dbReference type="SAM" id="Phobius"/>
    </source>
</evidence>
<feature type="chain" id="PRO_5003144976" evidence="2">
    <location>
        <begin position="18"/>
        <end position="654"/>
    </location>
</feature>
<dbReference type="InterPro" id="IPR006212">
    <property type="entry name" value="Furin_repeat"/>
</dbReference>
<dbReference type="InterPro" id="IPR000742">
    <property type="entry name" value="EGF"/>
</dbReference>
<dbReference type="Proteomes" id="UP000008974">
    <property type="component" value="Unassembled WGS sequence"/>
</dbReference>
<dbReference type="OMA" id="LCETCND"/>
<evidence type="ECO:0000313" key="5">
    <source>
        <dbReference type="Proteomes" id="UP000008974"/>
    </source>
</evidence>
<feature type="domain" description="EGF-like" evidence="3">
    <location>
        <begin position="280"/>
        <end position="332"/>
    </location>
</feature>
<dbReference type="Pfam" id="PF03302">
    <property type="entry name" value="VSP"/>
    <property type="match status" value="1"/>
</dbReference>
<comment type="caution">
    <text evidence="4">The sequence shown here is derived from an EMBL/GenBank/DDBJ whole genome shotgun (WGS) entry which is preliminary data.</text>
</comment>
<evidence type="ECO:0000259" key="3">
    <source>
        <dbReference type="SMART" id="SM00181"/>
    </source>
</evidence>
<organism evidence="4 5">
    <name type="scientific">Giardia intestinalis (strain P15)</name>
    <name type="common">Giardia lamblia</name>
    <dbReference type="NCBI Taxonomy" id="658858"/>
    <lineage>
        <taxon>Eukaryota</taxon>
        <taxon>Metamonada</taxon>
        <taxon>Diplomonadida</taxon>
        <taxon>Hexamitidae</taxon>
        <taxon>Giardiinae</taxon>
        <taxon>Giardia</taxon>
    </lineage>
</organism>
<feature type="domain" description="EGF-like" evidence="3">
    <location>
        <begin position="514"/>
        <end position="543"/>
    </location>
</feature>
<sequence>MFEKVLFASLILQVTQAVAKTCTEASDSSQTGQCKKGKCISIGEDSVCTDCAKPGEVPINGECKDKTDGLITTAGCEKADGALDEQSTTCEKCTKTGYFLHKGGCYAQATPPGQTICKSAGSSAGLCETCNDVNGFFKNAGASDNTHQSCIACNEAEAVDGFRGIPNCKVCTSPVSPGYAICTGCEGDYYLLAGSPIICITEVQCKADSDHFPTTVEGIKKCIACGDAEAGGIADCETCALKEARMAEAPVVTCNKCAGEKVPDGDGSACVNAPEPSPSDCLIENCQKCSADNQTCEECKDMNYLTPTRMCVSDCATIPGYYGADGKPRTCKPCEITDCATCNPQGQCETCKDGYYKNGAACTKCDDSCKTCANGEPNGCTSCGSSKALKYEGAGNTGTCGEGCKPVSGGTDGTCKTCGLSIDGTSYCSVCNTDKEYPESGVCVKRSARTTSCQAEPSGGVCGTCAKGFFRIDGGCYETAKFPGKSVCADANADADTCKTPVPGYKIEAGKLVTCSEGCDTCSDANTCTKCKDGYVLITSKCTPCSAGCATCTGTAAGCSTCSTGYYKSGPKCIACDKDDSAIKGISNCLNCAPPSTGSGSVLCYLTKDDSTGGSTNRSGLSTGAIAGIAVAAVVVVGGLVGFLCWWFLCRGKA</sequence>
<proteinExistence type="predicted"/>
<feature type="domain" description="EGF-like" evidence="3">
    <location>
        <begin position="544"/>
        <end position="574"/>
    </location>
</feature>
<keyword evidence="2" id="KW-0732">Signal</keyword>
<accession>E1EWG3</accession>
<dbReference type="PANTHER" id="PTHR23275">
    <property type="entry name" value="CABRIOLET.-RELATED"/>
    <property type="match status" value="1"/>
</dbReference>
<dbReference type="OrthoDB" id="18487at2759"/>
<dbReference type="Gene3D" id="2.10.220.10">
    <property type="entry name" value="Hormone Receptor, Insulin-like Growth Factor Receptor 1, Chain A, domain 2"/>
    <property type="match status" value="1"/>
</dbReference>
<evidence type="ECO:0000313" key="4">
    <source>
        <dbReference type="EMBL" id="EFO65462.1"/>
    </source>
</evidence>
<dbReference type="PANTHER" id="PTHR23275:SF100">
    <property type="entry name" value="EGF-LIKE DOMAIN-CONTAINING PROTEIN"/>
    <property type="match status" value="1"/>
</dbReference>